<evidence type="ECO:0000313" key="2">
    <source>
        <dbReference type="Proteomes" id="UP001177260"/>
    </source>
</evidence>
<dbReference type="EMBL" id="JAOPJF010000009">
    <property type="protein sequence ID" value="KAK1148085.1"/>
    <property type="molecule type" value="Genomic_DNA"/>
</dbReference>
<organism evidence="1 2">
    <name type="scientific">Aspergillus melleus</name>
    <dbReference type="NCBI Taxonomy" id="138277"/>
    <lineage>
        <taxon>Eukaryota</taxon>
        <taxon>Fungi</taxon>
        <taxon>Dikarya</taxon>
        <taxon>Ascomycota</taxon>
        <taxon>Pezizomycotina</taxon>
        <taxon>Eurotiomycetes</taxon>
        <taxon>Eurotiomycetidae</taxon>
        <taxon>Eurotiales</taxon>
        <taxon>Aspergillaceae</taxon>
        <taxon>Aspergillus</taxon>
        <taxon>Aspergillus subgen. Circumdati</taxon>
    </lineage>
</organism>
<reference evidence="1 2" key="1">
    <citation type="journal article" date="2023" name="ACS Omega">
        <title>Identification of the Neoaspergillic Acid Biosynthesis Gene Cluster by Establishing an In Vitro CRISPR-Ribonucleoprotein Genetic System in Aspergillus melleus.</title>
        <authorList>
            <person name="Yuan B."/>
            <person name="Grau M.F."/>
            <person name="Murata R.M."/>
            <person name="Torok T."/>
            <person name="Venkateswaran K."/>
            <person name="Stajich J.E."/>
            <person name="Wang C.C.C."/>
        </authorList>
    </citation>
    <scope>NUCLEOTIDE SEQUENCE [LARGE SCALE GENOMIC DNA]</scope>
    <source>
        <strain evidence="1 2">IMV 1140</strain>
    </source>
</reference>
<keyword evidence="1" id="KW-0808">Transferase</keyword>
<dbReference type="Proteomes" id="UP001177260">
    <property type="component" value="Unassembled WGS sequence"/>
</dbReference>
<proteinExistence type="predicted"/>
<keyword evidence="2" id="KW-1185">Reference proteome</keyword>
<name>A0ACC3BBK4_9EURO</name>
<sequence>MLPPISSALLGRSLRCTARVPRAGVRSCGNLSDIRVRSHRQSRYPLASLNQQSTICTSSIKPLSQSKSLNDSRSPKTRSVTTAPPKPLDQYVPPKTGLISLLPKSWIPYAELLRLQNPIGTYCLFFPCAFSTLLATVVAEQPIAPLQVVGTTGLFFAGALTMRGAGCAVNDLLDRRFDPFVERTKFRPIARGAITPPQAVIFTGTQLLAGLGILLQFPTQCLYYGVPSLLLVGAYPLAKRVTDYPQAVLGLTFSWGAWMGFPAMGIDLLSDTSALTAATCLYLSCAAWTVFYDMVYAHMDIKDDVAAGIKSIALRHEGNAKAVLSGLAVTQVGLLAAAGMAAGAGPVFYAGSCGGAIISLAIMTARVKLRDPSNCWWWFRYGSYFTGGSITLGLFLEYLAHYMDWYGENADVKGVDGTPQVQESL</sequence>
<dbReference type="EC" id="2.5.1.39" evidence="1"/>
<evidence type="ECO:0000313" key="1">
    <source>
        <dbReference type="EMBL" id="KAK1148085.1"/>
    </source>
</evidence>
<comment type="caution">
    <text evidence="1">The sequence shown here is derived from an EMBL/GenBank/DDBJ whole genome shotgun (WGS) entry which is preliminary data.</text>
</comment>
<gene>
    <name evidence="1" type="primary">COQ2</name>
    <name evidence="1" type="ORF">N8T08_010721</name>
</gene>
<protein>
    <submittedName>
        <fullName evidence="1">Para-hydroxybenzoate--polyprenyltransferase, mitochondrial (PHB:polyprenyltransferase)</fullName>
        <ecNumber evidence="1">2.5.1.39</ecNumber>
    </submittedName>
</protein>
<accession>A0ACC3BBK4</accession>